<evidence type="ECO:0000259" key="2">
    <source>
        <dbReference type="Pfam" id="PF04069"/>
    </source>
</evidence>
<evidence type="ECO:0000313" key="3">
    <source>
        <dbReference type="EMBL" id="RYP88028.1"/>
    </source>
</evidence>
<evidence type="ECO:0000313" key="4">
    <source>
        <dbReference type="Proteomes" id="UP000295198"/>
    </source>
</evidence>
<keyword evidence="1" id="KW-0732">Signal</keyword>
<reference evidence="3 4" key="1">
    <citation type="submission" date="2019-01" db="EMBL/GenBank/DDBJ databases">
        <title>Nocardioides guangzhouensis sp. nov., an actinobacterium isolated from soil.</title>
        <authorList>
            <person name="Fu Y."/>
            <person name="Cai Y."/>
            <person name="Lin Z."/>
            <person name="Chen P."/>
        </authorList>
    </citation>
    <scope>NUCLEOTIDE SEQUENCE [LARGE SCALE GENOMIC DNA]</scope>
    <source>
        <strain evidence="3 4">130</strain>
    </source>
</reference>
<dbReference type="Pfam" id="PF04069">
    <property type="entry name" value="OpuAC"/>
    <property type="match status" value="1"/>
</dbReference>
<organism evidence="3 4">
    <name type="scientific">Nocardioides guangzhouensis</name>
    <dbReference type="NCBI Taxonomy" id="2497878"/>
    <lineage>
        <taxon>Bacteria</taxon>
        <taxon>Bacillati</taxon>
        <taxon>Actinomycetota</taxon>
        <taxon>Actinomycetes</taxon>
        <taxon>Propionibacteriales</taxon>
        <taxon>Nocardioidaceae</taxon>
        <taxon>Nocardioides</taxon>
    </lineage>
</organism>
<name>A0A4Q4ZJ97_9ACTN</name>
<gene>
    <name evidence="3" type="ORF">EKO23_04040</name>
</gene>
<evidence type="ECO:0000256" key="1">
    <source>
        <dbReference type="SAM" id="SignalP"/>
    </source>
</evidence>
<feature type="domain" description="ABC-type glycine betaine transport system substrate-binding" evidence="2">
    <location>
        <begin position="44"/>
        <end position="312"/>
    </location>
</feature>
<dbReference type="OrthoDB" id="9781705at2"/>
<dbReference type="Gene3D" id="3.40.190.10">
    <property type="entry name" value="Periplasmic binding protein-like II"/>
    <property type="match status" value="1"/>
</dbReference>
<dbReference type="GO" id="GO:0043190">
    <property type="term" value="C:ATP-binding cassette (ABC) transporter complex"/>
    <property type="evidence" value="ECO:0007669"/>
    <property type="project" value="InterPro"/>
</dbReference>
<dbReference type="GO" id="GO:0022857">
    <property type="term" value="F:transmembrane transporter activity"/>
    <property type="evidence" value="ECO:0007669"/>
    <property type="project" value="InterPro"/>
</dbReference>
<protein>
    <submittedName>
        <fullName evidence="3">ABC transporter substrate-binding protein</fullName>
    </submittedName>
</protein>
<feature type="signal peptide" evidence="1">
    <location>
        <begin position="1"/>
        <end position="24"/>
    </location>
</feature>
<dbReference type="PROSITE" id="PS51257">
    <property type="entry name" value="PROKAR_LIPOPROTEIN"/>
    <property type="match status" value="1"/>
</dbReference>
<dbReference type="Proteomes" id="UP000295198">
    <property type="component" value="Unassembled WGS sequence"/>
</dbReference>
<dbReference type="AlphaFoldDB" id="A0A4Q4ZJ97"/>
<dbReference type="SUPFAM" id="SSF53850">
    <property type="entry name" value="Periplasmic binding protein-like II"/>
    <property type="match status" value="1"/>
</dbReference>
<proteinExistence type="predicted"/>
<feature type="chain" id="PRO_5020536044" evidence="1">
    <location>
        <begin position="25"/>
        <end position="316"/>
    </location>
</feature>
<dbReference type="EMBL" id="SDKM01000004">
    <property type="protein sequence ID" value="RYP88028.1"/>
    <property type="molecule type" value="Genomic_DNA"/>
</dbReference>
<accession>A0A4Q4ZJ97</accession>
<sequence length="316" mass="33191">MQMKARRILAAALVSVLAMGAASCASDDLGDDGNGSSGGGDKGKVVLSGQAFDEAALVASMYQLLLEKEGYSVEQKLVESRDQYLGELEKGNVQIAPEYTGGILDLLNTNANGANAEPITTSDAAESISAGKQLLDDAGITLLDPSAATDTNAFFVTQKYADDNGVTKLSDLEGKSVVLAAAPDCKGRPDCEGGLTTVYGIKVTKILPLGFGGAQTKNSVKDGESQLGLTATTDGTLAADGLVLLEDDKAIQPAQNLVPAVNTAWLKDHRDVREVLNELMATLDTRTLAELNTRVTVDREKPEDVARDYLEQNALL</sequence>
<dbReference type="Gene3D" id="3.40.190.120">
    <property type="entry name" value="Osmoprotection protein (prox), domain 2"/>
    <property type="match status" value="1"/>
</dbReference>
<comment type="caution">
    <text evidence="3">The sequence shown here is derived from an EMBL/GenBank/DDBJ whole genome shotgun (WGS) entry which is preliminary data.</text>
</comment>
<dbReference type="InterPro" id="IPR007210">
    <property type="entry name" value="ABC_Gly_betaine_transp_sub-bd"/>
</dbReference>
<dbReference type="CDD" id="cd13606">
    <property type="entry name" value="PBP2_ProX_like"/>
    <property type="match status" value="1"/>
</dbReference>
<keyword evidence="4" id="KW-1185">Reference proteome</keyword>